<protein>
    <submittedName>
        <fullName evidence="3">DUF6194 family protein</fullName>
    </submittedName>
</protein>
<organism evidence="3 4">
    <name type="scientific">Nocardia vinacea</name>
    <dbReference type="NCBI Taxonomy" id="96468"/>
    <lineage>
        <taxon>Bacteria</taxon>
        <taxon>Bacillati</taxon>
        <taxon>Actinomycetota</taxon>
        <taxon>Actinomycetes</taxon>
        <taxon>Mycobacteriales</taxon>
        <taxon>Nocardiaceae</taxon>
        <taxon>Nocardia</taxon>
    </lineage>
</organism>
<dbReference type="InterPro" id="IPR045676">
    <property type="entry name" value="DUF6194"/>
</dbReference>
<feature type="region of interest" description="Disordered" evidence="1">
    <location>
        <begin position="145"/>
        <end position="166"/>
    </location>
</feature>
<accession>A0ABZ1YR03</accession>
<keyword evidence="4" id="KW-1185">Reference proteome</keyword>
<dbReference type="Proteomes" id="UP001432062">
    <property type="component" value="Chromosome"/>
</dbReference>
<feature type="domain" description="DUF6194" evidence="2">
    <location>
        <begin position="1"/>
        <end position="152"/>
    </location>
</feature>
<dbReference type="RefSeq" id="WP_329407282.1">
    <property type="nucleotide sequence ID" value="NZ_CP109441.1"/>
</dbReference>
<sequence>MSMDQILATIRGFDGVLELAPADGGPFPKIAWGDHFFYYAPDGQLPQREQPYATIVTKNYPDDSSCDLDRPDRWRLNIHVGRSTFTELVGEAPQASSAAVDFTAVDAVLPHPVYRRQGWISIINPDMQTHELAVSLLHEAHDAARRRAASRKSTASADDTTSGNDR</sequence>
<evidence type="ECO:0000313" key="4">
    <source>
        <dbReference type="Proteomes" id="UP001432062"/>
    </source>
</evidence>
<proteinExistence type="predicted"/>
<gene>
    <name evidence="3" type="ORF">OG563_35165</name>
</gene>
<dbReference type="Pfam" id="PF19694">
    <property type="entry name" value="DUF6194"/>
    <property type="match status" value="1"/>
</dbReference>
<name>A0ABZ1YR03_9NOCA</name>
<evidence type="ECO:0000256" key="1">
    <source>
        <dbReference type="SAM" id="MobiDB-lite"/>
    </source>
</evidence>
<feature type="compositionally biased region" description="Low complexity" evidence="1">
    <location>
        <begin position="151"/>
        <end position="166"/>
    </location>
</feature>
<evidence type="ECO:0000259" key="2">
    <source>
        <dbReference type="Pfam" id="PF19694"/>
    </source>
</evidence>
<dbReference type="EMBL" id="CP109441">
    <property type="protein sequence ID" value="WUV44376.1"/>
    <property type="molecule type" value="Genomic_DNA"/>
</dbReference>
<evidence type="ECO:0000313" key="3">
    <source>
        <dbReference type="EMBL" id="WUV44376.1"/>
    </source>
</evidence>
<reference evidence="3" key="1">
    <citation type="submission" date="2022-10" db="EMBL/GenBank/DDBJ databases">
        <title>The complete genomes of actinobacterial strains from the NBC collection.</title>
        <authorList>
            <person name="Joergensen T.S."/>
            <person name="Alvarez Arevalo M."/>
            <person name="Sterndorff E.B."/>
            <person name="Faurdal D."/>
            <person name="Vuksanovic O."/>
            <person name="Mourched A.-S."/>
            <person name="Charusanti P."/>
            <person name="Shaw S."/>
            <person name="Blin K."/>
            <person name="Weber T."/>
        </authorList>
    </citation>
    <scope>NUCLEOTIDE SEQUENCE</scope>
    <source>
        <strain evidence="3">NBC_01482</strain>
    </source>
</reference>